<gene>
    <name evidence="3" type="ORF">PgNI_02889</name>
</gene>
<accession>A0A6P8BA47</accession>
<dbReference type="RefSeq" id="XP_030984041.1">
    <property type="nucleotide sequence ID" value="XM_031122946.1"/>
</dbReference>
<name>A0A6P8BA47_PYRGI</name>
<reference evidence="3" key="2">
    <citation type="submission" date="2019-10" db="EMBL/GenBank/DDBJ databases">
        <authorList>
            <consortium name="NCBI Genome Project"/>
        </authorList>
    </citation>
    <scope>NUCLEOTIDE SEQUENCE</scope>
    <source>
        <strain evidence="3">NI907</strain>
    </source>
</reference>
<feature type="compositionally biased region" description="Low complexity" evidence="1">
    <location>
        <begin position="53"/>
        <end position="62"/>
    </location>
</feature>
<reference evidence="3" key="3">
    <citation type="submission" date="2025-08" db="UniProtKB">
        <authorList>
            <consortium name="RefSeq"/>
        </authorList>
    </citation>
    <scope>IDENTIFICATION</scope>
    <source>
        <strain evidence="3">NI907</strain>
    </source>
</reference>
<dbReference type="Proteomes" id="UP000515153">
    <property type="component" value="Unplaced"/>
</dbReference>
<dbReference type="AlphaFoldDB" id="A0A6P8BA47"/>
<evidence type="ECO:0000313" key="2">
    <source>
        <dbReference type="Proteomes" id="UP000515153"/>
    </source>
</evidence>
<dbReference type="GeneID" id="41957857"/>
<evidence type="ECO:0000313" key="3">
    <source>
        <dbReference type="RefSeq" id="XP_030984041.1"/>
    </source>
</evidence>
<sequence length="260" mass="28160">MAVFDSLPKRPVGRPRRDGKPAGSVPKASSGRPRGRPRNDGLPAGSVKRPQGPTATPMAPTMVPHLGTPVAPSMAPSIALSMALSLAPPITPPITPPSAPPSQPPAPARPSGPVPASQILMNLHLFQPIIPAPEPTISPFRPGSSEYEYKCIEPPPQTINPAYLTLSNHKPGGMYLHRRRYNPRPDPSDTRPEAACRPELTPEQELVIFRRERDAEMERVVAHAREVADRVVADMPVDEEWDTAPEFAPGRWPGTVFGRV</sequence>
<protein>
    <submittedName>
        <fullName evidence="3">Uncharacterized protein</fullName>
    </submittedName>
</protein>
<organism evidence="2 3">
    <name type="scientific">Pyricularia grisea</name>
    <name type="common">Crabgrass-specific blast fungus</name>
    <name type="synonym">Magnaporthe grisea</name>
    <dbReference type="NCBI Taxonomy" id="148305"/>
    <lineage>
        <taxon>Eukaryota</taxon>
        <taxon>Fungi</taxon>
        <taxon>Dikarya</taxon>
        <taxon>Ascomycota</taxon>
        <taxon>Pezizomycotina</taxon>
        <taxon>Sordariomycetes</taxon>
        <taxon>Sordariomycetidae</taxon>
        <taxon>Magnaporthales</taxon>
        <taxon>Pyriculariaceae</taxon>
        <taxon>Pyricularia</taxon>
    </lineage>
</organism>
<feature type="compositionally biased region" description="Pro residues" evidence="1">
    <location>
        <begin position="91"/>
        <end position="113"/>
    </location>
</feature>
<dbReference type="KEGG" id="pgri:PgNI_02889"/>
<reference evidence="3" key="1">
    <citation type="journal article" date="2019" name="Mol. Biol. Evol.">
        <title>Blast fungal genomes show frequent chromosomal changes, gene gains and losses, and effector gene turnover.</title>
        <authorList>
            <person name="Gomez Luciano L.B."/>
            <person name="Jason Tsai I."/>
            <person name="Chuma I."/>
            <person name="Tosa Y."/>
            <person name="Chen Y.H."/>
            <person name="Li J.Y."/>
            <person name="Li M.Y."/>
            <person name="Jade Lu M.Y."/>
            <person name="Nakayashiki H."/>
            <person name="Li W.H."/>
        </authorList>
    </citation>
    <scope>NUCLEOTIDE SEQUENCE</scope>
    <source>
        <strain evidence="3">NI907</strain>
    </source>
</reference>
<keyword evidence="2" id="KW-1185">Reference proteome</keyword>
<evidence type="ECO:0000256" key="1">
    <source>
        <dbReference type="SAM" id="MobiDB-lite"/>
    </source>
</evidence>
<proteinExistence type="predicted"/>
<feature type="region of interest" description="Disordered" evidence="1">
    <location>
        <begin position="1"/>
        <end position="66"/>
    </location>
</feature>
<feature type="region of interest" description="Disordered" evidence="1">
    <location>
        <begin position="91"/>
        <end position="116"/>
    </location>
</feature>